<dbReference type="Gene3D" id="1.10.10.60">
    <property type="entry name" value="Homeodomain-like"/>
    <property type="match status" value="1"/>
</dbReference>
<dbReference type="GO" id="GO:0003677">
    <property type="term" value="F:DNA binding"/>
    <property type="evidence" value="ECO:0007669"/>
    <property type="project" value="InterPro"/>
</dbReference>
<dbReference type="InterPro" id="IPR009057">
    <property type="entry name" value="Homeodomain-like_sf"/>
</dbReference>
<dbReference type="GO" id="GO:0006313">
    <property type="term" value="P:DNA transposition"/>
    <property type="evidence" value="ECO:0007669"/>
    <property type="project" value="InterPro"/>
</dbReference>
<gene>
    <name evidence="3" type="ORF">AVDCRST_MAG81-4238</name>
</gene>
<dbReference type="PANTHER" id="PTHR33215">
    <property type="entry name" value="PROTEIN DISTAL ANTENNA"/>
    <property type="match status" value="1"/>
</dbReference>
<proteinExistence type="predicted"/>
<dbReference type="Pfam" id="PF01527">
    <property type="entry name" value="HTH_Tnp_1"/>
    <property type="match status" value="1"/>
</dbReference>
<dbReference type="GO" id="GO:0004803">
    <property type="term" value="F:transposase activity"/>
    <property type="evidence" value="ECO:0007669"/>
    <property type="project" value="InterPro"/>
</dbReference>
<dbReference type="AlphaFoldDB" id="A0A6J4VTX2"/>
<protein>
    <recommendedName>
        <fullName evidence="4">Transposase</fullName>
    </recommendedName>
</protein>
<reference evidence="3" key="1">
    <citation type="submission" date="2020-02" db="EMBL/GenBank/DDBJ databases">
        <authorList>
            <person name="Meier V. D."/>
        </authorList>
    </citation>
    <scope>NUCLEOTIDE SEQUENCE</scope>
    <source>
        <strain evidence="3">AVDCRST_MAG81</strain>
    </source>
</reference>
<evidence type="ECO:0008006" key="4">
    <source>
        <dbReference type="Google" id="ProtNLM"/>
    </source>
</evidence>
<feature type="coiled-coil region" evidence="1">
    <location>
        <begin position="76"/>
        <end position="103"/>
    </location>
</feature>
<evidence type="ECO:0000256" key="2">
    <source>
        <dbReference type="SAM" id="MobiDB-lite"/>
    </source>
</evidence>
<accession>A0A6J4VTX2</accession>
<dbReference type="SUPFAM" id="SSF46689">
    <property type="entry name" value="Homeodomain-like"/>
    <property type="match status" value="1"/>
</dbReference>
<sequence length="131" mass="14690">MDIPEESITQENVHMSQKPRRNFTLEQKAEAVRIVHQSGKSVNQVATEMGLTPSALRNWVKQAQIDHHPNPQGQLTTAERKELSELRRELKRVQMERDFLTAGAVSGGTPPAHCLKKAATFFARDSSDPMS</sequence>
<organism evidence="3">
    <name type="scientific">uncultured Synechococcales cyanobacterium</name>
    <dbReference type="NCBI Taxonomy" id="1936017"/>
    <lineage>
        <taxon>Bacteria</taxon>
        <taxon>Bacillati</taxon>
        <taxon>Cyanobacteriota</taxon>
        <taxon>Cyanophyceae</taxon>
        <taxon>Synechococcales</taxon>
        <taxon>environmental samples</taxon>
    </lineage>
</organism>
<dbReference type="InterPro" id="IPR051839">
    <property type="entry name" value="RD_transcriptional_regulator"/>
</dbReference>
<dbReference type="EMBL" id="CADCWO010000219">
    <property type="protein sequence ID" value="CAA9587754.1"/>
    <property type="molecule type" value="Genomic_DNA"/>
</dbReference>
<keyword evidence="1" id="KW-0175">Coiled coil</keyword>
<name>A0A6J4VTX2_9CYAN</name>
<evidence type="ECO:0000313" key="3">
    <source>
        <dbReference type="EMBL" id="CAA9587754.1"/>
    </source>
</evidence>
<evidence type="ECO:0000256" key="1">
    <source>
        <dbReference type="SAM" id="Coils"/>
    </source>
</evidence>
<feature type="region of interest" description="Disordered" evidence="2">
    <location>
        <begin position="1"/>
        <end position="21"/>
    </location>
</feature>
<dbReference type="InterPro" id="IPR002514">
    <property type="entry name" value="Transposase_8"/>
</dbReference>
<dbReference type="PANTHER" id="PTHR33215:SF13">
    <property type="entry name" value="PROTEIN DISTAL ANTENNA"/>
    <property type="match status" value="1"/>
</dbReference>